<gene>
    <name evidence="2" type="ORF">FHX37_3608</name>
</gene>
<dbReference type="AlphaFoldDB" id="A0A543N8W8"/>
<feature type="compositionally biased region" description="Low complexity" evidence="1">
    <location>
        <begin position="132"/>
        <end position="142"/>
    </location>
</feature>
<feature type="compositionally biased region" description="Low complexity" evidence="1">
    <location>
        <begin position="167"/>
        <end position="178"/>
    </location>
</feature>
<dbReference type="EMBL" id="VFQC01000002">
    <property type="protein sequence ID" value="TQN28275.1"/>
    <property type="molecule type" value="Genomic_DNA"/>
</dbReference>
<accession>A0A543N8W8</accession>
<proteinExistence type="predicted"/>
<sequence>MVPAGPPPVREGVRCWAVFLRDRDRSVVVHHDRLVVVSVCVEFGLGSRSGTGTGATSRPEIGSGDPDGRSRGSERPVFPGNRSLVGARTGTSVVRGRGAMLPVFAGFPPRAGTRFPAGREYRIYACSRPGCRSGEGPSRAGASGRGSERRARGRTRPAVFVRSSVNRAAGGITGARRGLPGRAYRASGTPARSGGPGPAPPPPVPPGAERREGQGEGAEPLPPVVTAGPVPRAPYLTPRAGPAVSRPRGAAGRGP</sequence>
<feature type="compositionally biased region" description="Pro residues" evidence="1">
    <location>
        <begin position="197"/>
        <end position="206"/>
    </location>
</feature>
<organism evidence="2 3">
    <name type="scientific">Haloactinospora alba</name>
    <dbReference type="NCBI Taxonomy" id="405555"/>
    <lineage>
        <taxon>Bacteria</taxon>
        <taxon>Bacillati</taxon>
        <taxon>Actinomycetota</taxon>
        <taxon>Actinomycetes</taxon>
        <taxon>Streptosporangiales</taxon>
        <taxon>Nocardiopsidaceae</taxon>
        <taxon>Haloactinospora</taxon>
    </lineage>
</organism>
<comment type="caution">
    <text evidence="2">The sequence shown here is derived from an EMBL/GenBank/DDBJ whole genome shotgun (WGS) entry which is preliminary data.</text>
</comment>
<keyword evidence="3" id="KW-1185">Reference proteome</keyword>
<reference evidence="2 3" key="1">
    <citation type="submission" date="2019-06" db="EMBL/GenBank/DDBJ databases">
        <title>Sequencing the genomes of 1000 actinobacteria strains.</title>
        <authorList>
            <person name="Klenk H.-P."/>
        </authorList>
    </citation>
    <scope>NUCLEOTIDE SEQUENCE [LARGE SCALE GENOMIC DNA]</scope>
    <source>
        <strain evidence="2 3">DSM 45015</strain>
    </source>
</reference>
<name>A0A543N8W8_9ACTN</name>
<evidence type="ECO:0000256" key="1">
    <source>
        <dbReference type="SAM" id="MobiDB-lite"/>
    </source>
</evidence>
<feature type="region of interest" description="Disordered" evidence="1">
    <location>
        <begin position="48"/>
        <end position="90"/>
    </location>
</feature>
<protein>
    <submittedName>
        <fullName evidence="2">Uncharacterized protein</fullName>
    </submittedName>
</protein>
<evidence type="ECO:0000313" key="2">
    <source>
        <dbReference type="EMBL" id="TQN28275.1"/>
    </source>
</evidence>
<evidence type="ECO:0000313" key="3">
    <source>
        <dbReference type="Proteomes" id="UP000317422"/>
    </source>
</evidence>
<feature type="region of interest" description="Disordered" evidence="1">
    <location>
        <begin position="127"/>
        <end position="255"/>
    </location>
</feature>
<dbReference type="Proteomes" id="UP000317422">
    <property type="component" value="Unassembled WGS sequence"/>
</dbReference>